<evidence type="ECO:0000259" key="7">
    <source>
        <dbReference type="Pfam" id="PF25967"/>
    </source>
</evidence>
<evidence type="ECO:0000313" key="8">
    <source>
        <dbReference type="EMBL" id="SFE00561.1"/>
    </source>
</evidence>
<dbReference type="Gene3D" id="1.10.287.470">
    <property type="entry name" value="Helix hairpin bin"/>
    <property type="match status" value="1"/>
</dbReference>
<comment type="similarity">
    <text evidence="2">Belongs to the membrane fusion protein (MFP) (TC 8.A.1) family.</text>
</comment>
<dbReference type="OrthoDB" id="9806939at2"/>
<sequence>MPPLAPLRNVTLSSTPQPLPGAFSWNLLSGWRWAAAAGAVAVLAACSRAEPPPEPIRAVKLLTVGASPLHTQFEYAGDVRARVESRVGFRVAGKIVQRQAELGQRVQAGQVLAQIDPRDYQLSADAARAQVASAQTQRDLAAADYQRFSALKAQNFISGAELDRRSATLKAAEASLDQARAQLASQGNQATYTRLVADTAGVVTGIDAEPGQVVAAGTPVVRIAQDGPRDVVFSVPEDRVSRMRAGQAVSVRTWSGGEALPGRVREVAASADAVTRTFLVKVAIDSETPPPLGSTAYVIPASAGSETPQAIKLPTSALRQEGQQTAVWVYDAASGTVRSQAIQIARADGNEAVVGAGLAPGMQVVAAGVHVLSPGQKVQVYQPKQPDAATNTGNIATNNIAKPVASAPPSAASAPTR</sequence>
<dbReference type="Proteomes" id="UP000199517">
    <property type="component" value="Unassembled WGS sequence"/>
</dbReference>
<reference evidence="9" key="1">
    <citation type="submission" date="2016-10" db="EMBL/GenBank/DDBJ databases">
        <authorList>
            <person name="Varghese N."/>
            <person name="Submissions S."/>
        </authorList>
    </citation>
    <scope>NUCLEOTIDE SEQUENCE [LARGE SCALE GENOMIC DNA]</scope>
    <source>
        <strain evidence="9">DSM 7481</strain>
    </source>
</reference>
<proteinExistence type="inferred from homology"/>
<dbReference type="Gene3D" id="2.40.50.100">
    <property type="match status" value="1"/>
</dbReference>
<dbReference type="InterPro" id="IPR006143">
    <property type="entry name" value="RND_pump_MFP"/>
</dbReference>
<dbReference type="InterPro" id="IPR058792">
    <property type="entry name" value="Beta-barrel_RND_2"/>
</dbReference>
<gene>
    <name evidence="8" type="ORF">SAMN04489710_111116</name>
</gene>
<evidence type="ECO:0000256" key="2">
    <source>
        <dbReference type="ARBA" id="ARBA00009477"/>
    </source>
</evidence>
<dbReference type="STRING" id="32040.SAMN04489710_111116"/>
<evidence type="ECO:0000259" key="5">
    <source>
        <dbReference type="Pfam" id="PF25917"/>
    </source>
</evidence>
<dbReference type="RefSeq" id="WP_092954476.1">
    <property type="nucleotide sequence ID" value="NZ_FOMQ01000011.1"/>
</dbReference>
<organism evidence="8 9">
    <name type="scientific">Paracidovorax konjaci</name>
    <dbReference type="NCBI Taxonomy" id="32040"/>
    <lineage>
        <taxon>Bacteria</taxon>
        <taxon>Pseudomonadati</taxon>
        <taxon>Pseudomonadota</taxon>
        <taxon>Betaproteobacteria</taxon>
        <taxon>Burkholderiales</taxon>
        <taxon>Comamonadaceae</taxon>
        <taxon>Paracidovorax</taxon>
    </lineage>
</organism>
<feature type="domain" description="CusB-like beta-barrel" evidence="6">
    <location>
        <begin position="231"/>
        <end position="285"/>
    </location>
</feature>
<evidence type="ECO:0000259" key="6">
    <source>
        <dbReference type="Pfam" id="PF25954"/>
    </source>
</evidence>
<dbReference type="Gene3D" id="2.40.30.170">
    <property type="match status" value="1"/>
</dbReference>
<dbReference type="Pfam" id="PF25954">
    <property type="entry name" value="Beta-barrel_RND_2"/>
    <property type="match status" value="1"/>
</dbReference>
<dbReference type="GO" id="GO:0015562">
    <property type="term" value="F:efflux transmembrane transporter activity"/>
    <property type="evidence" value="ECO:0007669"/>
    <property type="project" value="TreeGrafter"/>
</dbReference>
<keyword evidence="4" id="KW-0175">Coiled coil</keyword>
<dbReference type="NCBIfam" id="TIGR01730">
    <property type="entry name" value="RND_mfp"/>
    <property type="match status" value="1"/>
</dbReference>
<feature type="coiled-coil region" evidence="4">
    <location>
        <begin position="162"/>
        <end position="189"/>
    </location>
</feature>
<dbReference type="Pfam" id="PF25917">
    <property type="entry name" value="BSH_RND"/>
    <property type="match status" value="1"/>
</dbReference>
<evidence type="ECO:0000256" key="1">
    <source>
        <dbReference type="ARBA" id="ARBA00004196"/>
    </source>
</evidence>
<feature type="domain" description="Multidrug resistance protein MdtA-like barrel-sandwich hybrid" evidence="5">
    <location>
        <begin position="87"/>
        <end position="219"/>
    </location>
</feature>
<dbReference type="InterPro" id="IPR058625">
    <property type="entry name" value="MdtA-like_BSH"/>
</dbReference>
<keyword evidence="3" id="KW-0813">Transport</keyword>
<dbReference type="Gene3D" id="2.40.420.20">
    <property type="match status" value="1"/>
</dbReference>
<dbReference type="PANTHER" id="PTHR30469">
    <property type="entry name" value="MULTIDRUG RESISTANCE PROTEIN MDTA"/>
    <property type="match status" value="1"/>
</dbReference>
<dbReference type="GO" id="GO:1990281">
    <property type="term" value="C:efflux pump complex"/>
    <property type="evidence" value="ECO:0007669"/>
    <property type="project" value="TreeGrafter"/>
</dbReference>
<feature type="domain" description="Multidrug resistance protein MdtA-like C-terminal permuted SH3" evidence="7">
    <location>
        <begin position="309"/>
        <end position="368"/>
    </location>
</feature>
<dbReference type="InterPro" id="IPR058627">
    <property type="entry name" value="MdtA-like_C"/>
</dbReference>
<dbReference type="SUPFAM" id="SSF111369">
    <property type="entry name" value="HlyD-like secretion proteins"/>
    <property type="match status" value="1"/>
</dbReference>
<evidence type="ECO:0000256" key="4">
    <source>
        <dbReference type="SAM" id="Coils"/>
    </source>
</evidence>
<keyword evidence="9" id="KW-1185">Reference proteome</keyword>
<dbReference type="PANTHER" id="PTHR30469:SF15">
    <property type="entry name" value="HLYD FAMILY OF SECRETION PROTEINS"/>
    <property type="match status" value="1"/>
</dbReference>
<comment type="subcellular location">
    <subcellularLocation>
        <location evidence="1">Cell envelope</location>
    </subcellularLocation>
</comment>
<dbReference type="EMBL" id="FOMQ01000011">
    <property type="protein sequence ID" value="SFE00561.1"/>
    <property type="molecule type" value="Genomic_DNA"/>
</dbReference>
<evidence type="ECO:0000313" key="9">
    <source>
        <dbReference type="Proteomes" id="UP000199517"/>
    </source>
</evidence>
<dbReference type="AlphaFoldDB" id="A0A1I1X000"/>
<dbReference type="Pfam" id="PF25967">
    <property type="entry name" value="RND-MFP_C"/>
    <property type="match status" value="1"/>
</dbReference>
<evidence type="ECO:0000256" key="3">
    <source>
        <dbReference type="ARBA" id="ARBA00022448"/>
    </source>
</evidence>
<name>A0A1I1X000_9BURK</name>
<accession>A0A1I1X000</accession>
<protein>
    <submittedName>
        <fullName evidence="8">RND family efflux transporter, MFP subunit</fullName>
    </submittedName>
</protein>